<gene>
    <name evidence="1" type="ORF">PAXINDRAFT_81723</name>
</gene>
<protein>
    <recommendedName>
        <fullName evidence="3">Retrotransposon Copia-like N-terminal domain-containing protein</fullName>
    </recommendedName>
</protein>
<dbReference type="EMBL" id="KN819355">
    <property type="protein sequence ID" value="KIJ13147.1"/>
    <property type="molecule type" value="Genomic_DNA"/>
</dbReference>
<keyword evidence="2" id="KW-1185">Reference proteome</keyword>
<dbReference type="HOGENOM" id="CLU_048314_1_1_1"/>
<evidence type="ECO:0000313" key="1">
    <source>
        <dbReference type="EMBL" id="KIJ13147.1"/>
    </source>
</evidence>
<dbReference type="Proteomes" id="UP000053647">
    <property type="component" value="Unassembled WGS sequence"/>
</dbReference>
<evidence type="ECO:0000313" key="2">
    <source>
        <dbReference type="Proteomes" id="UP000053647"/>
    </source>
</evidence>
<name>A0A0C9U073_PAXIN</name>
<accession>A0A0C9U073</accession>
<dbReference type="Pfam" id="PF14223">
    <property type="entry name" value="Retrotran_gag_2"/>
    <property type="match status" value="1"/>
</dbReference>
<proteinExistence type="predicted"/>
<sequence length="182" mass="20967">MGKYDHVSELTGAENYPQWRRQITLALQGKGLWQHCSNGTDISNFKEYASIKPTFADPSQPTTDEIKEMKEWIRDDAKAKEIICRKILSLVLSILDEKKSARKQWGILATHYARLDITSQFELQAQISTERLKDASDATRYLGAFQDARRRFIEMGATFTDDEAVFMLLEGLPKTVEWKVFK</sequence>
<organism evidence="1 2">
    <name type="scientific">Paxillus involutus ATCC 200175</name>
    <dbReference type="NCBI Taxonomy" id="664439"/>
    <lineage>
        <taxon>Eukaryota</taxon>
        <taxon>Fungi</taxon>
        <taxon>Dikarya</taxon>
        <taxon>Basidiomycota</taxon>
        <taxon>Agaricomycotina</taxon>
        <taxon>Agaricomycetes</taxon>
        <taxon>Agaricomycetidae</taxon>
        <taxon>Boletales</taxon>
        <taxon>Paxilineae</taxon>
        <taxon>Paxillaceae</taxon>
        <taxon>Paxillus</taxon>
    </lineage>
</organism>
<feature type="non-terminal residue" evidence="1">
    <location>
        <position position="182"/>
    </location>
</feature>
<dbReference type="OrthoDB" id="2688366at2759"/>
<evidence type="ECO:0008006" key="3">
    <source>
        <dbReference type="Google" id="ProtNLM"/>
    </source>
</evidence>
<reference evidence="1 2" key="1">
    <citation type="submission" date="2014-06" db="EMBL/GenBank/DDBJ databases">
        <authorList>
            <consortium name="DOE Joint Genome Institute"/>
            <person name="Kuo A."/>
            <person name="Kohler A."/>
            <person name="Nagy L.G."/>
            <person name="Floudas D."/>
            <person name="Copeland A."/>
            <person name="Barry K.W."/>
            <person name="Cichocki N."/>
            <person name="Veneault-Fourrey C."/>
            <person name="LaButti K."/>
            <person name="Lindquist E.A."/>
            <person name="Lipzen A."/>
            <person name="Lundell T."/>
            <person name="Morin E."/>
            <person name="Murat C."/>
            <person name="Sun H."/>
            <person name="Tunlid A."/>
            <person name="Henrissat B."/>
            <person name="Grigoriev I.V."/>
            <person name="Hibbett D.S."/>
            <person name="Martin F."/>
            <person name="Nordberg H.P."/>
            <person name="Cantor M.N."/>
            <person name="Hua S.X."/>
        </authorList>
    </citation>
    <scope>NUCLEOTIDE SEQUENCE [LARGE SCALE GENOMIC DNA]</scope>
    <source>
        <strain evidence="1 2">ATCC 200175</strain>
    </source>
</reference>
<reference evidence="2" key="2">
    <citation type="submission" date="2015-01" db="EMBL/GenBank/DDBJ databases">
        <title>Evolutionary Origins and Diversification of the Mycorrhizal Mutualists.</title>
        <authorList>
            <consortium name="DOE Joint Genome Institute"/>
            <consortium name="Mycorrhizal Genomics Consortium"/>
            <person name="Kohler A."/>
            <person name="Kuo A."/>
            <person name="Nagy L.G."/>
            <person name="Floudas D."/>
            <person name="Copeland A."/>
            <person name="Barry K.W."/>
            <person name="Cichocki N."/>
            <person name="Veneault-Fourrey C."/>
            <person name="LaButti K."/>
            <person name="Lindquist E.A."/>
            <person name="Lipzen A."/>
            <person name="Lundell T."/>
            <person name="Morin E."/>
            <person name="Murat C."/>
            <person name="Riley R."/>
            <person name="Ohm R."/>
            <person name="Sun H."/>
            <person name="Tunlid A."/>
            <person name="Henrissat B."/>
            <person name="Grigoriev I.V."/>
            <person name="Hibbett D.S."/>
            <person name="Martin F."/>
        </authorList>
    </citation>
    <scope>NUCLEOTIDE SEQUENCE [LARGE SCALE GENOMIC DNA]</scope>
    <source>
        <strain evidence="2">ATCC 200175</strain>
    </source>
</reference>
<dbReference type="AlphaFoldDB" id="A0A0C9U073"/>